<feature type="transmembrane region" description="Helical" evidence="2">
    <location>
        <begin position="204"/>
        <end position="229"/>
    </location>
</feature>
<dbReference type="OMA" id="QEAMSPY"/>
<dbReference type="Proteomes" id="UP000688137">
    <property type="component" value="Unassembled WGS sequence"/>
</dbReference>
<evidence type="ECO:0008006" key="5">
    <source>
        <dbReference type="Google" id="ProtNLM"/>
    </source>
</evidence>
<keyword evidence="2" id="KW-0472">Membrane</keyword>
<feature type="transmembrane region" description="Helical" evidence="2">
    <location>
        <begin position="123"/>
        <end position="148"/>
    </location>
</feature>
<organism evidence="3 4">
    <name type="scientific">Paramecium primaurelia</name>
    <dbReference type="NCBI Taxonomy" id="5886"/>
    <lineage>
        <taxon>Eukaryota</taxon>
        <taxon>Sar</taxon>
        <taxon>Alveolata</taxon>
        <taxon>Ciliophora</taxon>
        <taxon>Intramacronucleata</taxon>
        <taxon>Oligohymenophorea</taxon>
        <taxon>Peniculida</taxon>
        <taxon>Parameciidae</taxon>
        <taxon>Paramecium</taxon>
    </lineage>
</organism>
<feature type="transmembrane region" description="Helical" evidence="2">
    <location>
        <begin position="72"/>
        <end position="94"/>
    </location>
</feature>
<feature type="compositionally biased region" description="Polar residues" evidence="1">
    <location>
        <begin position="20"/>
        <end position="38"/>
    </location>
</feature>
<name>A0A8S1PNN1_PARPR</name>
<feature type="transmembrane region" description="Helical" evidence="2">
    <location>
        <begin position="155"/>
        <end position="179"/>
    </location>
</feature>
<feature type="region of interest" description="Disordered" evidence="1">
    <location>
        <begin position="20"/>
        <end position="53"/>
    </location>
</feature>
<keyword evidence="2" id="KW-1133">Transmembrane helix</keyword>
<protein>
    <recommendedName>
        <fullName evidence="5">Transmembrane protein</fullName>
    </recommendedName>
</protein>
<comment type="caution">
    <text evidence="3">The sequence shown here is derived from an EMBL/GenBank/DDBJ whole genome shotgun (WGS) entry which is preliminary data.</text>
</comment>
<sequence>MNEEIDQHLEMQETNIMLLQQFENDTQSQEPQSPYQFSEHSDLPSPQRKQSRKKEKILEKLLSNRAKFNERVAVFNLINSLQLAITLYNLSSIINIEGQSNLKFYDSSSILSFYRWNKQGFTVYYLITILVMVHVLKLLTCLVGYFCVLQKSEQLLTIFMMLTFTCVITRGIITILLLIDYGQILQTQSYIYGKEDKIAQSQTIQFTVVLVIFVAVEIVMGLQSLLYAGQAKEKYKQMRVNEKKIAQHYQIAYQITLRQFLV</sequence>
<keyword evidence="2" id="KW-0812">Transmembrane</keyword>
<evidence type="ECO:0000256" key="1">
    <source>
        <dbReference type="SAM" id="MobiDB-lite"/>
    </source>
</evidence>
<keyword evidence="4" id="KW-1185">Reference proteome</keyword>
<proteinExistence type="predicted"/>
<reference evidence="3" key="1">
    <citation type="submission" date="2021-01" db="EMBL/GenBank/DDBJ databases">
        <authorList>
            <consortium name="Genoscope - CEA"/>
            <person name="William W."/>
        </authorList>
    </citation>
    <scope>NUCLEOTIDE SEQUENCE</scope>
</reference>
<dbReference type="EMBL" id="CAJJDM010000127">
    <property type="protein sequence ID" value="CAD8104601.1"/>
    <property type="molecule type" value="Genomic_DNA"/>
</dbReference>
<dbReference type="AlphaFoldDB" id="A0A8S1PNN1"/>
<evidence type="ECO:0000313" key="3">
    <source>
        <dbReference type="EMBL" id="CAD8104601.1"/>
    </source>
</evidence>
<gene>
    <name evidence="3" type="ORF">PPRIM_AZ9-3.1.T1240088</name>
</gene>
<accession>A0A8S1PNN1</accession>
<evidence type="ECO:0000256" key="2">
    <source>
        <dbReference type="SAM" id="Phobius"/>
    </source>
</evidence>
<evidence type="ECO:0000313" key="4">
    <source>
        <dbReference type="Proteomes" id="UP000688137"/>
    </source>
</evidence>